<dbReference type="PATRIC" id="fig|676032.3.peg.1834"/>
<accession>F4BI33</accession>
<dbReference type="EMBL" id="CP002558">
    <property type="protein sequence ID" value="AEE27127.1"/>
    <property type="molecule type" value="Genomic_DNA"/>
</dbReference>
<sequence>MIKSSKNLEKFGIIKKIKKHSQNITNTIQSKYIIIFYKAYEI</sequence>
<protein>
    <submittedName>
        <fullName evidence="1">Uncharacterized protein</fullName>
    </submittedName>
</protein>
<name>F4BI33_9GAMM</name>
<evidence type="ECO:0000313" key="1">
    <source>
        <dbReference type="EMBL" id="AEE27127.1"/>
    </source>
</evidence>
<reference evidence="2" key="1">
    <citation type="journal article" date="2011" name="Appl. Environ. Microbiol.">
        <title>Common ancestry and novel genetic traits of Francisella novicida-like isolates from North America and Australia as revealed by comparative genomic analyses.</title>
        <authorList>
            <person name="Siddaramappa S."/>
            <person name="Challacombe J.F."/>
            <person name="Petersen J.M."/>
            <person name="Pillai S."/>
            <person name="Hogg G."/>
            <person name="Kuske C.R."/>
        </authorList>
    </citation>
    <scope>NUCLEOTIDE SEQUENCE [LARGE SCALE GENOMIC DNA]</scope>
    <source>
        <strain evidence="2">3523</strain>
    </source>
</reference>
<evidence type="ECO:0000313" key="2">
    <source>
        <dbReference type="Proteomes" id="UP000008303"/>
    </source>
</evidence>
<organism evidence="1 2">
    <name type="scientific">Francisella hispaniensis</name>
    <dbReference type="NCBI Taxonomy" id="622488"/>
    <lineage>
        <taxon>Bacteria</taxon>
        <taxon>Pseudomonadati</taxon>
        <taxon>Pseudomonadota</taxon>
        <taxon>Gammaproteobacteria</taxon>
        <taxon>Thiotrichales</taxon>
        <taxon>Francisellaceae</taxon>
        <taxon>Francisella</taxon>
    </lineage>
</organism>
<dbReference type="HOGENOM" id="CLU_3251915_0_0_6"/>
<dbReference type="Proteomes" id="UP000008303">
    <property type="component" value="Chromosome"/>
</dbReference>
<proteinExistence type="predicted"/>
<gene>
    <name evidence="1" type="ordered locus">FN3523_1824</name>
</gene>
<dbReference type="AlphaFoldDB" id="F4BI33"/>
<dbReference type="KEGG" id="fcn:FN3523_1824"/>